<proteinExistence type="predicted"/>
<evidence type="ECO:0000313" key="9">
    <source>
        <dbReference type="EMBL" id="PIK51401.1"/>
    </source>
</evidence>
<evidence type="ECO:0000256" key="6">
    <source>
        <dbReference type="ARBA" id="ARBA00023180"/>
    </source>
</evidence>
<sequence length="54" mass="5803">MDISDPCEDRPCENQGTCVVLSLTEGSYSCLCVQGFAGLNCEADTMGKSFYSAR</sequence>
<keyword evidence="2 7" id="KW-0245">EGF-like domain</keyword>
<dbReference type="FunFam" id="2.10.25.10:FF:000172">
    <property type="entry name" value="FAT atypical cadherin 3"/>
    <property type="match status" value="1"/>
</dbReference>
<dbReference type="CDD" id="cd00054">
    <property type="entry name" value="EGF_CA"/>
    <property type="match status" value="1"/>
</dbReference>
<gene>
    <name evidence="9" type="ORF">BSL78_11723</name>
</gene>
<keyword evidence="6" id="KW-0325">Glycoprotein</keyword>
<dbReference type="InterPro" id="IPR000742">
    <property type="entry name" value="EGF"/>
</dbReference>
<keyword evidence="3" id="KW-0732">Signal</keyword>
<organism evidence="9 10">
    <name type="scientific">Stichopus japonicus</name>
    <name type="common">Sea cucumber</name>
    <dbReference type="NCBI Taxonomy" id="307972"/>
    <lineage>
        <taxon>Eukaryota</taxon>
        <taxon>Metazoa</taxon>
        <taxon>Echinodermata</taxon>
        <taxon>Eleutherozoa</taxon>
        <taxon>Echinozoa</taxon>
        <taxon>Holothuroidea</taxon>
        <taxon>Aspidochirotacea</taxon>
        <taxon>Aspidochirotida</taxon>
        <taxon>Stichopodidae</taxon>
        <taxon>Apostichopus</taxon>
    </lineage>
</organism>
<keyword evidence="5 7" id="KW-1015">Disulfide bond</keyword>
<name>A0A2G8KTS8_STIJA</name>
<dbReference type="PROSITE" id="PS00022">
    <property type="entry name" value="EGF_1"/>
    <property type="match status" value="1"/>
</dbReference>
<evidence type="ECO:0000256" key="4">
    <source>
        <dbReference type="ARBA" id="ARBA00022737"/>
    </source>
</evidence>
<evidence type="ECO:0000256" key="1">
    <source>
        <dbReference type="ARBA" id="ARBA00022473"/>
    </source>
</evidence>
<keyword evidence="1" id="KW-0217">Developmental protein</keyword>
<dbReference type="PROSITE" id="PS50026">
    <property type="entry name" value="EGF_3"/>
    <property type="match status" value="1"/>
</dbReference>
<feature type="disulfide bond" evidence="7">
    <location>
        <begin position="32"/>
        <end position="41"/>
    </location>
</feature>
<evidence type="ECO:0000313" key="10">
    <source>
        <dbReference type="Proteomes" id="UP000230750"/>
    </source>
</evidence>
<dbReference type="GO" id="GO:0001764">
    <property type="term" value="P:neuron migration"/>
    <property type="evidence" value="ECO:0007669"/>
    <property type="project" value="UniProtKB-ARBA"/>
</dbReference>
<dbReference type="OrthoDB" id="9379732at2759"/>
<keyword evidence="10" id="KW-1185">Reference proteome</keyword>
<comment type="caution">
    <text evidence="7">Lacks conserved residue(s) required for the propagation of feature annotation.</text>
</comment>
<accession>A0A2G8KTS8</accession>
<dbReference type="GO" id="GO:0048667">
    <property type="term" value="P:cell morphogenesis involved in neuron differentiation"/>
    <property type="evidence" value="ECO:0007669"/>
    <property type="project" value="UniProtKB-ARBA"/>
</dbReference>
<keyword evidence="4" id="KW-0677">Repeat</keyword>
<evidence type="ECO:0000259" key="8">
    <source>
        <dbReference type="PROSITE" id="PS50026"/>
    </source>
</evidence>
<evidence type="ECO:0000256" key="5">
    <source>
        <dbReference type="ARBA" id="ARBA00023157"/>
    </source>
</evidence>
<reference evidence="9 10" key="1">
    <citation type="journal article" date="2017" name="PLoS Biol.">
        <title>The sea cucumber genome provides insights into morphological evolution and visceral regeneration.</title>
        <authorList>
            <person name="Zhang X."/>
            <person name="Sun L."/>
            <person name="Yuan J."/>
            <person name="Sun Y."/>
            <person name="Gao Y."/>
            <person name="Zhang L."/>
            <person name="Li S."/>
            <person name="Dai H."/>
            <person name="Hamel J.F."/>
            <person name="Liu C."/>
            <person name="Yu Y."/>
            <person name="Liu S."/>
            <person name="Lin W."/>
            <person name="Guo K."/>
            <person name="Jin S."/>
            <person name="Xu P."/>
            <person name="Storey K.B."/>
            <person name="Huan P."/>
            <person name="Zhang T."/>
            <person name="Zhou Y."/>
            <person name="Zhang J."/>
            <person name="Lin C."/>
            <person name="Li X."/>
            <person name="Xing L."/>
            <person name="Huo D."/>
            <person name="Sun M."/>
            <person name="Wang L."/>
            <person name="Mercier A."/>
            <person name="Li F."/>
            <person name="Yang H."/>
            <person name="Xiang J."/>
        </authorList>
    </citation>
    <scope>NUCLEOTIDE SEQUENCE [LARGE SCALE GENOMIC DNA]</scope>
    <source>
        <strain evidence="9">Shaxun</strain>
        <tissue evidence="9">Muscle</tissue>
    </source>
</reference>
<dbReference type="Gene3D" id="2.10.25.10">
    <property type="entry name" value="Laminin"/>
    <property type="match status" value="1"/>
</dbReference>
<evidence type="ECO:0000256" key="7">
    <source>
        <dbReference type="PROSITE-ProRule" id="PRU00076"/>
    </source>
</evidence>
<protein>
    <recommendedName>
        <fullName evidence="8">EGF-like domain-containing protein</fullName>
    </recommendedName>
</protein>
<feature type="domain" description="EGF-like" evidence="8">
    <location>
        <begin position="3"/>
        <end position="42"/>
    </location>
</feature>
<dbReference type="GO" id="GO:0016358">
    <property type="term" value="P:dendrite development"/>
    <property type="evidence" value="ECO:0007669"/>
    <property type="project" value="UniProtKB-ARBA"/>
</dbReference>
<dbReference type="GO" id="GO:0009887">
    <property type="term" value="P:animal organ morphogenesis"/>
    <property type="evidence" value="ECO:0007669"/>
    <property type="project" value="UniProtKB-ARBA"/>
</dbReference>
<evidence type="ECO:0000256" key="3">
    <source>
        <dbReference type="ARBA" id="ARBA00022729"/>
    </source>
</evidence>
<dbReference type="SUPFAM" id="SSF57196">
    <property type="entry name" value="EGF/Laminin"/>
    <property type="match status" value="1"/>
</dbReference>
<dbReference type="PROSITE" id="PS01186">
    <property type="entry name" value="EGF_2"/>
    <property type="match status" value="1"/>
</dbReference>
<dbReference type="EMBL" id="MRZV01000375">
    <property type="protein sequence ID" value="PIK51401.1"/>
    <property type="molecule type" value="Genomic_DNA"/>
</dbReference>
<dbReference type="AlphaFoldDB" id="A0A2G8KTS8"/>
<dbReference type="Proteomes" id="UP000230750">
    <property type="component" value="Unassembled WGS sequence"/>
</dbReference>
<dbReference type="Pfam" id="PF00008">
    <property type="entry name" value="EGF"/>
    <property type="match status" value="1"/>
</dbReference>
<comment type="caution">
    <text evidence="9">The sequence shown here is derived from an EMBL/GenBank/DDBJ whole genome shotgun (WGS) entry which is preliminary data.</text>
</comment>
<dbReference type="GO" id="GO:0043005">
    <property type="term" value="C:neuron projection"/>
    <property type="evidence" value="ECO:0007669"/>
    <property type="project" value="UniProtKB-ARBA"/>
</dbReference>
<evidence type="ECO:0000256" key="2">
    <source>
        <dbReference type="ARBA" id="ARBA00022536"/>
    </source>
</evidence>
<dbReference type="GO" id="GO:0048646">
    <property type="term" value="P:anatomical structure formation involved in morphogenesis"/>
    <property type="evidence" value="ECO:0007669"/>
    <property type="project" value="UniProtKB-ARBA"/>
</dbReference>
<dbReference type="SMART" id="SM00181">
    <property type="entry name" value="EGF"/>
    <property type="match status" value="1"/>
</dbReference>